<sequence>MCSNGVHKRVSHNGQEEADCFQLKPEWDEGDLVMSKRSTRVRVRLTLQTRGNAMGGASRRAAGSKSVRHERTQVVRQTPAGGERHDQGIEDVEGVESMSQTYVVGETAGEMNDSWENTRTDLRGRWFRTSLQRMCYEKGNRRISAKYVSQICTAAMVAEIESAA</sequence>
<dbReference type="EMBL" id="LUGG01000004">
    <property type="protein sequence ID" value="OBZ75368.1"/>
    <property type="molecule type" value="Genomic_DNA"/>
</dbReference>
<dbReference type="Proteomes" id="UP000092993">
    <property type="component" value="Unassembled WGS sequence"/>
</dbReference>
<organism evidence="1 2">
    <name type="scientific">Grifola frondosa</name>
    <name type="common">Maitake</name>
    <name type="synonym">Polyporus frondosus</name>
    <dbReference type="NCBI Taxonomy" id="5627"/>
    <lineage>
        <taxon>Eukaryota</taxon>
        <taxon>Fungi</taxon>
        <taxon>Dikarya</taxon>
        <taxon>Basidiomycota</taxon>
        <taxon>Agaricomycotina</taxon>
        <taxon>Agaricomycetes</taxon>
        <taxon>Polyporales</taxon>
        <taxon>Grifolaceae</taxon>
        <taxon>Grifola</taxon>
    </lineage>
</organism>
<name>A0A1C7MEX7_GRIFR</name>
<gene>
    <name evidence="1" type="ORF">A0H81_04762</name>
</gene>
<evidence type="ECO:0000313" key="1">
    <source>
        <dbReference type="EMBL" id="OBZ75368.1"/>
    </source>
</evidence>
<evidence type="ECO:0000313" key="2">
    <source>
        <dbReference type="Proteomes" id="UP000092993"/>
    </source>
</evidence>
<comment type="caution">
    <text evidence="1">The sequence shown here is derived from an EMBL/GenBank/DDBJ whole genome shotgun (WGS) entry which is preliminary data.</text>
</comment>
<accession>A0A1C7MEX7</accession>
<dbReference type="AlphaFoldDB" id="A0A1C7MEX7"/>
<proteinExistence type="predicted"/>
<protein>
    <submittedName>
        <fullName evidence="1">Uncharacterized protein</fullName>
    </submittedName>
</protein>
<keyword evidence="2" id="KW-1185">Reference proteome</keyword>
<reference evidence="1 2" key="1">
    <citation type="submission" date="2016-03" db="EMBL/GenBank/DDBJ databases">
        <title>Whole genome sequencing of Grifola frondosa 9006-11.</title>
        <authorList>
            <person name="Min B."/>
            <person name="Park H."/>
            <person name="Kim J.-G."/>
            <person name="Cho H."/>
            <person name="Oh Y.-L."/>
            <person name="Kong W.-S."/>
            <person name="Choi I.-G."/>
        </authorList>
    </citation>
    <scope>NUCLEOTIDE SEQUENCE [LARGE SCALE GENOMIC DNA]</scope>
    <source>
        <strain evidence="1 2">9006-11</strain>
    </source>
</reference>